<reference evidence="10 11" key="1">
    <citation type="submission" date="2020-12" db="EMBL/GenBank/DDBJ databases">
        <title>WGS of Thermoactinomyces spp.</title>
        <authorList>
            <person name="Cheng K."/>
        </authorList>
    </citation>
    <scope>NUCLEOTIDE SEQUENCE [LARGE SCALE GENOMIC DNA]</scope>
    <source>
        <strain evidence="11">CICC 10671\DSM 43846</strain>
    </source>
</reference>
<dbReference type="PANTHER" id="PTHR43553">
    <property type="entry name" value="HEAVY METAL TRANSPORTER"/>
    <property type="match status" value="1"/>
</dbReference>
<evidence type="ECO:0000256" key="2">
    <source>
        <dbReference type="ARBA" id="ARBA00005417"/>
    </source>
</evidence>
<dbReference type="PROSITE" id="PS00211">
    <property type="entry name" value="ABC_TRANSPORTER_1"/>
    <property type="match status" value="1"/>
</dbReference>
<dbReference type="GO" id="GO:0043190">
    <property type="term" value="C:ATP-binding cassette (ABC) transporter complex"/>
    <property type="evidence" value="ECO:0007669"/>
    <property type="project" value="TreeGrafter"/>
</dbReference>
<keyword evidence="6" id="KW-0067">ATP-binding</keyword>
<organism evidence="10 11">
    <name type="scientific">Thermoactinomyces intermedius</name>
    <dbReference type="NCBI Taxonomy" id="2024"/>
    <lineage>
        <taxon>Bacteria</taxon>
        <taxon>Bacillati</taxon>
        <taxon>Bacillota</taxon>
        <taxon>Bacilli</taxon>
        <taxon>Bacillales</taxon>
        <taxon>Thermoactinomycetaceae</taxon>
        <taxon>Thermoactinomyces</taxon>
    </lineage>
</organism>
<keyword evidence="4" id="KW-1003">Cell membrane</keyword>
<keyword evidence="8" id="KW-0472">Membrane</keyword>
<protein>
    <submittedName>
        <fullName evidence="10">Energy-coupling factor transporter ATPase</fullName>
    </submittedName>
</protein>
<comment type="subcellular location">
    <subcellularLocation>
        <location evidence="1">Cell membrane</location>
        <topology evidence="1">Peripheral membrane protein</topology>
    </subcellularLocation>
</comment>
<keyword evidence="7" id="KW-1278">Translocase</keyword>
<keyword evidence="5" id="KW-0547">Nucleotide-binding</keyword>
<evidence type="ECO:0000313" key="10">
    <source>
        <dbReference type="EMBL" id="MBH8595689.1"/>
    </source>
</evidence>
<dbReference type="InterPro" id="IPR027417">
    <property type="entry name" value="P-loop_NTPase"/>
</dbReference>
<dbReference type="SUPFAM" id="SSF52540">
    <property type="entry name" value="P-loop containing nucleoside triphosphate hydrolases"/>
    <property type="match status" value="1"/>
</dbReference>
<dbReference type="PROSITE" id="PS50893">
    <property type="entry name" value="ABC_TRANSPORTER_2"/>
    <property type="match status" value="1"/>
</dbReference>
<evidence type="ECO:0000256" key="1">
    <source>
        <dbReference type="ARBA" id="ARBA00004202"/>
    </source>
</evidence>
<dbReference type="AlphaFoldDB" id="A0A8I1AE74"/>
<evidence type="ECO:0000256" key="6">
    <source>
        <dbReference type="ARBA" id="ARBA00022840"/>
    </source>
</evidence>
<dbReference type="InterPro" id="IPR017871">
    <property type="entry name" value="ABC_transporter-like_CS"/>
</dbReference>
<dbReference type="PANTHER" id="PTHR43553:SF24">
    <property type="entry name" value="ENERGY-COUPLING FACTOR TRANSPORTER ATP-BINDING PROTEIN ECFA1"/>
    <property type="match status" value="1"/>
</dbReference>
<dbReference type="Pfam" id="PF00005">
    <property type="entry name" value="ABC_tran"/>
    <property type="match status" value="1"/>
</dbReference>
<gene>
    <name evidence="10" type="ORF">I8U20_10135</name>
</gene>
<dbReference type="InterPro" id="IPR003593">
    <property type="entry name" value="AAA+_ATPase"/>
</dbReference>
<keyword evidence="3" id="KW-0813">Transport</keyword>
<name>A0A8I1AE74_THEIN</name>
<dbReference type="GO" id="GO:0016887">
    <property type="term" value="F:ATP hydrolysis activity"/>
    <property type="evidence" value="ECO:0007669"/>
    <property type="project" value="InterPro"/>
</dbReference>
<dbReference type="InterPro" id="IPR015856">
    <property type="entry name" value="ABC_transpr_CbiO/EcfA_su"/>
</dbReference>
<dbReference type="GO" id="GO:0042626">
    <property type="term" value="F:ATPase-coupled transmembrane transporter activity"/>
    <property type="evidence" value="ECO:0007669"/>
    <property type="project" value="TreeGrafter"/>
</dbReference>
<dbReference type="EMBL" id="JAECVW010000005">
    <property type="protein sequence ID" value="MBH8595689.1"/>
    <property type="molecule type" value="Genomic_DNA"/>
</dbReference>
<comment type="similarity">
    <text evidence="2">Belongs to the ABC transporter superfamily.</text>
</comment>
<evidence type="ECO:0000259" key="9">
    <source>
        <dbReference type="PROSITE" id="PS50893"/>
    </source>
</evidence>
<evidence type="ECO:0000256" key="8">
    <source>
        <dbReference type="ARBA" id="ARBA00023136"/>
    </source>
</evidence>
<evidence type="ECO:0000256" key="3">
    <source>
        <dbReference type="ARBA" id="ARBA00022448"/>
    </source>
</evidence>
<dbReference type="GO" id="GO:0005524">
    <property type="term" value="F:ATP binding"/>
    <property type="evidence" value="ECO:0007669"/>
    <property type="project" value="UniProtKB-KW"/>
</dbReference>
<evidence type="ECO:0000256" key="4">
    <source>
        <dbReference type="ARBA" id="ARBA00022475"/>
    </source>
</evidence>
<dbReference type="InterPro" id="IPR003439">
    <property type="entry name" value="ABC_transporter-like_ATP-bd"/>
</dbReference>
<dbReference type="InterPro" id="IPR030947">
    <property type="entry name" value="EcfA_1"/>
</dbReference>
<dbReference type="FunFam" id="3.40.50.300:FF:000224">
    <property type="entry name" value="Energy-coupling factor transporter ATP-binding protein EcfA"/>
    <property type="match status" value="1"/>
</dbReference>
<accession>A0A8I1AE74</accession>
<sequence length="279" mass="31343">MEPIIQYERVWFRYEQESESPWVLKDVSLAIGSGEYVSIVGSNGSGKSTLARLANGLLLPVKGRVRVADMDTRSEEDLWNIRRKVGMVFQNPDNQIVATSVEDDIAFGLENIGVSRSEMKSKIDQAVKAVGLQGLEHVQPHHLSGGQKQRLAIAGVLVLEPDVIIFDESTSMLDPVGRKTLLRLMQSLNDRGTTIIHITHSAEEAFLADRVIVMHQGECKLDQTVKQLYPRAHSLKQWGLAVPIEVELKHRLQKRGWPLGEINGKEDLVREIWRLLSKT</sequence>
<dbReference type="Gene3D" id="3.40.50.300">
    <property type="entry name" value="P-loop containing nucleotide triphosphate hydrolases"/>
    <property type="match status" value="1"/>
</dbReference>
<dbReference type="GO" id="GO:0015087">
    <property type="term" value="F:cobalt ion transmembrane transporter activity"/>
    <property type="evidence" value="ECO:0007669"/>
    <property type="project" value="UniProtKB-ARBA"/>
</dbReference>
<comment type="caution">
    <text evidence="10">The sequence shown here is derived from an EMBL/GenBank/DDBJ whole genome shotgun (WGS) entry which is preliminary data.</text>
</comment>
<evidence type="ECO:0000256" key="7">
    <source>
        <dbReference type="ARBA" id="ARBA00022967"/>
    </source>
</evidence>
<dbReference type="NCBIfam" id="TIGR04520">
    <property type="entry name" value="ECF_ATPase_1"/>
    <property type="match status" value="1"/>
</dbReference>
<evidence type="ECO:0000256" key="5">
    <source>
        <dbReference type="ARBA" id="ARBA00022741"/>
    </source>
</evidence>
<dbReference type="Proteomes" id="UP000633619">
    <property type="component" value="Unassembled WGS sequence"/>
</dbReference>
<dbReference type="InterPro" id="IPR050095">
    <property type="entry name" value="ECF_ABC_transporter_ATP-bd"/>
</dbReference>
<evidence type="ECO:0000313" key="11">
    <source>
        <dbReference type="Proteomes" id="UP000633619"/>
    </source>
</evidence>
<dbReference type="SMART" id="SM00382">
    <property type="entry name" value="AAA"/>
    <property type="match status" value="1"/>
</dbReference>
<feature type="domain" description="ABC transporter" evidence="9">
    <location>
        <begin position="5"/>
        <end position="241"/>
    </location>
</feature>
<dbReference type="RefSeq" id="WP_181732426.1">
    <property type="nucleotide sequence ID" value="NZ_JACEIR010000007.1"/>
</dbReference>
<keyword evidence="11" id="KW-1185">Reference proteome</keyword>
<dbReference type="CDD" id="cd03225">
    <property type="entry name" value="ABC_cobalt_CbiO_domain1"/>
    <property type="match status" value="1"/>
</dbReference>
<proteinExistence type="inferred from homology"/>